<keyword evidence="2" id="KW-1015">Disulfide bond</keyword>
<evidence type="ECO:0000313" key="4">
    <source>
        <dbReference type="Ensembl" id="ENSKMAP00000006776.1"/>
    </source>
</evidence>
<dbReference type="InterPro" id="IPR003599">
    <property type="entry name" value="Ig_sub"/>
</dbReference>
<dbReference type="PANTHER" id="PTHR11481">
    <property type="entry name" value="IMMUNOGLOBULIN FC RECEPTOR"/>
    <property type="match status" value="1"/>
</dbReference>
<evidence type="ECO:0000256" key="1">
    <source>
        <dbReference type="ARBA" id="ARBA00022729"/>
    </source>
</evidence>
<reference evidence="4" key="1">
    <citation type="submission" date="2025-08" db="UniProtKB">
        <authorList>
            <consortium name="Ensembl"/>
        </authorList>
    </citation>
    <scope>IDENTIFICATION</scope>
</reference>
<sequence>SSLSFTFLSLCSGGSVILQSPVLPVMEGHDVTLSCQSKDKPSNLPAAFFKDGVLIGSDSSGHMSLQHVSRSAEGLYRCQIDGNDSPQSWLLIKGKDRIKNQKYDTSDETSLKNYDSEPASLTVSPDSSQLFEYETFHLSCGDDSSSGWEVKRFTTSGGKMGNCGDQWGNKTKGCFLQTSCVCPLTNQTSVQQTYKDPSPFSLCADKPVILQSPVLPVSSGDKVTLRCRTKTSPSNTTATFYKDGSHFRTEPTGHMILHPVSTSHEGEYTCQTSDYKQSPPSWLLVRREFLKSPEGFFNITTAAPPGWLVCVSAVFCRMRNTFEH</sequence>
<proteinExistence type="predicted"/>
<dbReference type="GO" id="GO:0006955">
    <property type="term" value="P:immune response"/>
    <property type="evidence" value="ECO:0007669"/>
    <property type="project" value="TreeGrafter"/>
</dbReference>
<evidence type="ECO:0000313" key="5">
    <source>
        <dbReference type="Proteomes" id="UP000264800"/>
    </source>
</evidence>
<dbReference type="InterPro" id="IPR036179">
    <property type="entry name" value="Ig-like_dom_sf"/>
</dbReference>
<feature type="domain" description="Ig-like" evidence="3">
    <location>
        <begin position="207"/>
        <end position="281"/>
    </location>
</feature>
<dbReference type="AlphaFoldDB" id="A0A3Q2ZSJ2"/>
<dbReference type="InterPro" id="IPR003598">
    <property type="entry name" value="Ig_sub2"/>
</dbReference>
<dbReference type="InterPro" id="IPR007110">
    <property type="entry name" value="Ig-like_dom"/>
</dbReference>
<dbReference type="GeneTree" id="ENSGT00940000175251"/>
<reference evidence="4" key="2">
    <citation type="submission" date="2025-09" db="UniProtKB">
        <authorList>
            <consortium name="Ensembl"/>
        </authorList>
    </citation>
    <scope>IDENTIFICATION</scope>
</reference>
<keyword evidence="1" id="KW-0732">Signal</keyword>
<dbReference type="Gene3D" id="2.60.40.10">
    <property type="entry name" value="Immunoglobulins"/>
    <property type="match status" value="2"/>
</dbReference>
<dbReference type="Proteomes" id="UP000264800">
    <property type="component" value="Unplaced"/>
</dbReference>
<dbReference type="InterPro" id="IPR013783">
    <property type="entry name" value="Ig-like_fold"/>
</dbReference>
<dbReference type="SMART" id="SM00408">
    <property type="entry name" value="IGc2"/>
    <property type="match status" value="2"/>
</dbReference>
<protein>
    <recommendedName>
        <fullName evidence="3">Ig-like domain-containing protein</fullName>
    </recommendedName>
</protein>
<organism evidence="4 5">
    <name type="scientific">Kryptolebias marmoratus</name>
    <name type="common">Mangrove killifish</name>
    <name type="synonym">Rivulus marmoratus</name>
    <dbReference type="NCBI Taxonomy" id="37003"/>
    <lineage>
        <taxon>Eukaryota</taxon>
        <taxon>Metazoa</taxon>
        <taxon>Chordata</taxon>
        <taxon>Craniata</taxon>
        <taxon>Vertebrata</taxon>
        <taxon>Euteleostomi</taxon>
        <taxon>Actinopterygii</taxon>
        <taxon>Neopterygii</taxon>
        <taxon>Teleostei</taxon>
        <taxon>Neoteleostei</taxon>
        <taxon>Acanthomorphata</taxon>
        <taxon>Ovalentaria</taxon>
        <taxon>Atherinomorphae</taxon>
        <taxon>Cyprinodontiformes</taxon>
        <taxon>Rivulidae</taxon>
        <taxon>Kryptolebias</taxon>
    </lineage>
</organism>
<dbReference type="GO" id="GO:0004888">
    <property type="term" value="F:transmembrane signaling receptor activity"/>
    <property type="evidence" value="ECO:0007669"/>
    <property type="project" value="TreeGrafter"/>
</dbReference>
<keyword evidence="5" id="KW-1185">Reference proteome</keyword>
<dbReference type="SMART" id="SM00409">
    <property type="entry name" value="IG"/>
    <property type="match status" value="2"/>
</dbReference>
<accession>A0A3Q2ZSJ2</accession>
<dbReference type="Pfam" id="PF13927">
    <property type="entry name" value="Ig_3"/>
    <property type="match status" value="1"/>
</dbReference>
<dbReference type="PANTHER" id="PTHR11481:SF64">
    <property type="entry name" value="FC RECEPTOR-LIKE PROTEIN 4"/>
    <property type="match status" value="1"/>
</dbReference>
<dbReference type="GO" id="GO:0007166">
    <property type="term" value="P:cell surface receptor signaling pathway"/>
    <property type="evidence" value="ECO:0007669"/>
    <property type="project" value="TreeGrafter"/>
</dbReference>
<feature type="domain" description="Ig-like" evidence="3">
    <location>
        <begin position="14"/>
        <end position="80"/>
    </location>
</feature>
<dbReference type="PROSITE" id="PS50835">
    <property type="entry name" value="IG_LIKE"/>
    <property type="match status" value="2"/>
</dbReference>
<dbReference type="InterPro" id="IPR050488">
    <property type="entry name" value="Ig_Fc_receptor"/>
</dbReference>
<name>A0A3Q2ZSJ2_KRYMA</name>
<dbReference type="Ensembl" id="ENSKMAT00000006887.1">
    <property type="protein sequence ID" value="ENSKMAP00000006776.1"/>
    <property type="gene ID" value="ENSKMAG00000005122.1"/>
</dbReference>
<dbReference type="SUPFAM" id="SSF48726">
    <property type="entry name" value="Immunoglobulin"/>
    <property type="match status" value="2"/>
</dbReference>
<dbReference type="GO" id="GO:0009897">
    <property type="term" value="C:external side of plasma membrane"/>
    <property type="evidence" value="ECO:0007669"/>
    <property type="project" value="TreeGrafter"/>
</dbReference>
<dbReference type="OMA" id="TRAESEC"/>
<evidence type="ECO:0000259" key="3">
    <source>
        <dbReference type="PROSITE" id="PS50835"/>
    </source>
</evidence>
<evidence type="ECO:0000256" key="2">
    <source>
        <dbReference type="ARBA" id="ARBA00023157"/>
    </source>
</evidence>